<proteinExistence type="predicted"/>
<sequence>MLDLKVTMFKYDASSRCLKLFYSDGSGAIFKSVPEFVHRNLLRCEDKAAFVQKYLEYDLHFTKITLMSAA</sequence>
<keyword evidence="3" id="KW-1185">Reference proteome</keyword>
<dbReference type="OrthoDB" id="6697407at2"/>
<dbReference type="AlphaFoldDB" id="A0A1Z9YY05"/>
<accession>A0A1Z9YY05</accession>
<evidence type="ECO:0000313" key="3">
    <source>
        <dbReference type="Proteomes" id="UP000196536"/>
    </source>
</evidence>
<dbReference type="Pfam" id="PF13619">
    <property type="entry name" value="KTSC"/>
    <property type="match status" value="1"/>
</dbReference>
<dbReference type="InterPro" id="IPR025309">
    <property type="entry name" value="KTSC_dom"/>
</dbReference>
<dbReference type="Proteomes" id="UP000196536">
    <property type="component" value="Unassembled WGS sequence"/>
</dbReference>
<reference evidence="2 3" key="1">
    <citation type="submission" date="2017-05" db="EMBL/GenBank/DDBJ databases">
        <title>Acinetobacter populi ANC 5415 (= PBJ7), whole genome shotgun sequencing project.</title>
        <authorList>
            <person name="Nemec A."/>
            <person name="Radolfova-Krizova L."/>
        </authorList>
    </citation>
    <scope>NUCLEOTIDE SEQUENCE [LARGE SCALE GENOMIC DNA]</scope>
    <source>
        <strain evidence="2 3">PBJ7</strain>
    </source>
</reference>
<gene>
    <name evidence="2" type="ORF">CAP51_10395</name>
</gene>
<feature type="domain" description="KTSC" evidence="1">
    <location>
        <begin position="8"/>
        <end position="55"/>
    </location>
</feature>
<protein>
    <submittedName>
        <fullName evidence="2">KTSC domain-containing protein</fullName>
    </submittedName>
</protein>
<dbReference type="RefSeq" id="WP_087620688.1">
    <property type="nucleotide sequence ID" value="NZ_NEXX01000003.1"/>
</dbReference>
<evidence type="ECO:0000313" key="2">
    <source>
        <dbReference type="EMBL" id="OUY07089.1"/>
    </source>
</evidence>
<organism evidence="2 3">
    <name type="scientific">Acinetobacter populi</name>
    <dbReference type="NCBI Taxonomy" id="1582270"/>
    <lineage>
        <taxon>Bacteria</taxon>
        <taxon>Pseudomonadati</taxon>
        <taxon>Pseudomonadota</taxon>
        <taxon>Gammaproteobacteria</taxon>
        <taxon>Moraxellales</taxon>
        <taxon>Moraxellaceae</taxon>
        <taxon>Acinetobacter</taxon>
    </lineage>
</organism>
<comment type="caution">
    <text evidence="2">The sequence shown here is derived from an EMBL/GenBank/DDBJ whole genome shotgun (WGS) entry which is preliminary data.</text>
</comment>
<dbReference type="EMBL" id="NEXX01000003">
    <property type="protein sequence ID" value="OUY07089.1"/>
    <property type="molecule type" value="Genomic_DNA"/>
</dbReference>
<evidence type="ECO:0000259" key="1">
    <source>
        <dbReference type="Pfam" id="PF13619"/>
    </source>
</evidence>
<name>A0A1Z9YY05_9GAMM</name>